<feature type="signal peptide" evidence="1">
    <location>
        <begin position="1"/>
        <end position="19"/>
    </location>
</feature>
<dbReference type="Proteomes" id="UP001474421">
    <property type="component" value="Unassembled WGS sequence"/>
</dbReference>
<dbReference type="InterPro" id="IPR013783">
    <property type="entry name" value="Ig-like_fold"/>
</dbReference>
<proteinExistence type="predicted"/>
<dbReference type="SMART" id="SM00406">
    <property type="entry name" value="IGv"/>
    <property type="match status" value="1"/>
</dbReference>
<dbReference type="InterPro" id="IPR013106">
    <property type="entry name" value="Ig_V-set"/>
</dbReference>
<evidence type="ECO:0000259" key="2">
    <source>
        <dbReference type="PROSITE" id="PS50835"/>
    </source>
</evidence>
<feature type="domain" description="Ig-like" evidence="2">
    <location>
        <begin position="16"/>
        <end position="115"/>
    </location>
</feature>
<feature type="chain" id="PRO_5043519629" description="Ig-like domain-containing protein" evidence="1">
    <location>
        <begin position="20"/>
        <end position="115"/>
    </location>
</feature>
<gene>
    <name evidence="3" type="ORF">NXF25_017983</name>
</gene>
<dbReference type="EMBL" id="JAOTOJ010000018">
    <property type="protein sequence ID" value="KAK9391594.1"/>
    <property type="molecule type" value="Genomic_DNA"/>
</dbReference>
<organism evidence="3 4">
    <name type="scientific">Crotalus adamanteus</name>
    <name type="common">Eastern diamondback rattlesnake</name>
    <dbReference type="NCBI Taxonomy" id="8729"/>
    <lineage>
        <taxon>Eukaryota</taxon>
        <taxon>Metazoa</taxon>
        <taxon>Chordata</taxon>
        <taxon>Craniata</taxon>
        <taxon>Vertebrata</taxon>
        <taxon>Euteleostomi</taxon>
        <taxon>Lepidosauria</taxon>
        <taxon>Squamata</taxon>
        <taxon>Bifurcata</taxon>
        <taxon>Unidentata</taxon>
        <taxon>Episquamata</taxon>
        <taxon>Toxicofera</taxon>
        <taxon>Serpentes</taxon>
        <taxon>Colubroidea</taxon>
        <taxon>Viperidae</taxon>
        <taxon>Crotalinae</taxon>
        <taxon>Crotalus</taxon>
    </lineage>
</organism>
<comment type="caution">
    <text evidence="3">The sequence shown here is derived from an EMBL/GenBank/DDBJ whole genome shotgun (WGS) entry which is preliminary data.</text>
</comment>
<sequence>MTQLFLLSIVLISVGPTLQQLQTLKDPEFVALGRTVTLSCRYDGGNLGDGNYPWWAQQISENKPRTLIYTTSTRPSGVPERFSGSRSGNVMSLTITEAQIGDEATYYCCVWTGSQ</sequence>
<protein>
    <recommendedName>
        <fullName evidence="2">Ig-like domain-containing protein</fullName>
    </recommendedName>
</protein>
<reference evidence="3 4" key="1">
    <citation type="journal article" date="2024" name="Proc. Natl. Acad. Sci. U.S.A.">
        <title>The genetic regulatory architecture and epigenomic basis for age-related changes in rattlesnake venom.</title>
        <authorList>
            <person name="Hogan M.P."/>
            <person name="Holding M.L."/>
            <person name="Nystrom G.S."/>
            <person name="Colston T.J."/>
            <person name="Bartlett D.A."/>
            <person name="Mason A.J."/>
            <person name="Ellsworth S.A."/>
            <person name="Rautsaw R.M."/>
            <person name="Lawrence K.C."/>
            <person name="Strickland J.L."/>
            <person name="He B."/>
            <person name="Fraser P."/>
            <person name="Margres M.J."/>
            <person name="Gilbert D.M."/>
            <person name="Gibbs H.L."/>
            <person name="Parkinson C.L."/>
            <person name="Rokyta D.R."/>
        </authorList>
    </citation>
    <scope>NUCLEOTIDE SEQUENCE [LARGE SCALE GENOMIC DNA]</scope>
    <source>
        <strain evidence="3">DRR0105</strain>
    </source>
</reference>
<dbReference type="SUPFAM" id="SSF48726">
    <property type="entry name" value="Immunoglobulin"/>
    <property type="match status" value="1"/>
</dbReference>
<dbReference type="Gene3D" id="2.60.40.10">
    <property type="entry name" value="Immunoglobulins"/>
    <property type="match status" value="1"/>
</dbReference>
<accession>A0AAW1AP82</accession>
<dbReference type="InterPro" id="IPR036179">
    <property type="entry name" value="Ig-like_dom_sf"/>
</dbReference>
<dbReference type="PANTHER" id="PTHR23267">
    <property type="entry name" value="IMMUNOGLOBULIN LIGHT CHAIN"/>
    <property type="match status" value="1"/>
</dbReference>
<dbReference type="PROSITE" id="PS50835">
    <property type="entry name" value="IG_LIKE"/>
    <property type="match status" value="1"/>
</dbReference>
<dbReference type="AlphaFoldDB" id="A0AAW1AP82"/>
<name>A0AAW1AP82_CROAD</name>
<evidence type="ECO:0000256" key="1">
    <source>
        <dbReference type="SAM" id="SignalP"/>
    </source>
</evidence>
<dbReference type="InterPro" id="IPR007110">
    <property type="entry name" value="Ig-like_dom"/>
</dbReference>
<evidence type="ECO:0000313" key="4">
    <source>
        <dbReference type="Proteomes" id="UP001474421"/>
    </source>
</evidence>
<dbReference type="InterPro" id="IPR050150">
    <property type="entry name" value="IgV_Light_Chain"/>
</dbReference>
<feature type="non-terminal residue" evidence="3">
    <location>
        <position position="115"/>
    </location>
</feature>
<dbReference type="Pfam" id="PF07686">
    <property type="entry name" value="V-set"/>
    <property type="match status" value="1"/>
</dbReference>
<keyword evidence="1" id="KW-0732">Signal</keyword>
<evidence type="ECO:0000313" key="3">
    <source>
        <dbReference type="EMBL" id="KAK9391594.1"/>
    </source>
</evidence>
<keyword evidence="4" id="KW-1185">Reference proteome</keyword>